<dbReference type="KEGG" id="iag:Igag_1159"/>
<name>E0SP19_IGNAA</name>
<sequence>MNWDDSSTIHIFVVVLDKQLNEIRRVDYSESDSRYIGTANAIRFDDSGYGYIGGDYGIAKFDSSGTVVDVNKDVSNVMKIVCTSNAVYAFSSKNDNHWLYVLDKNLKILNKQLLSGNILGISGFGTGKVAFDGYNIYVVGNNIYNGSIRGVIYSLAIPTLMTTTVTHTLTQTATKTLTATDTVTSPITITITNTITLTKVETLTTTTTTYQTVREIETVMKTETVTLAALLSDVLYSALDLD</sequence>
<keyword evidence="2" id="KW-1185">Reference proteome</keyword>
<evidence type="ECO:0000313" key="2">
    <source>
        <dbReference type="Proteomes" id="UP000001304"/>
    </source>
</evidence>
<dbReference type="EMBL" id="CP002098">
    <property type="protein sequence ID" value="ADM27965.1"/>
    <property type="molecule type" value="Genomic_DNA"/>
</dbReference>
<gene>
    <name evidence="1" type="ordered locus">Igag_1159</name>
</gene>
<proteinExistence type="predicted"/>
<dbReference type="BioCyc" id="IAGG583356:GHAH-1135-MONOMER"/>
<accession>E0SP19</accession>
<organism evidence="1 2">
    <name type="scientific">Ignisphaera aggregans (strain DSM 17230 / JCM 13409 / AQ1.S1)</name>
    <dbReference type="NCBI Taxonomy" id="583356"/>
    <lineage>
        <taxon>Archaea</taxon>
        <taxon>Thermoproteota</taxon>
        <taxon>Thermoprotei</taxon>
        <taxon>Desulfurococcales</taxon>
        <taxon>Desulfurococcaceae</taxon>
        <taxon>Ignisphaera</taxon>
    </lineage>
</organism>
<protein>
    <submittedName>
        <fullName evidence="1">Uncharacterized protein</fullName>
    </submittedName>
</protein>
<reference evidence="1 2" key="1">
    <citation type="journal article" date="2010" name="Stand. Genomic Sci.">
        <title>Complete genome sequence of Ignisphaera aggregans type strain (AQ1.S1).</title>
        <authorList>
            <person name="Goker M."/>
            <person name="Held B."/>
            <person name="Lapidus A."/>
            <person name="Nolan M."/>
            <person name="Spring S."/>
            <person name="Yasawong M."/>
            <person name="Lucas S."/>
            <person name="Glavina Del Rio T."/>
            <person name="Tice H."/>
            <person name="Cheng J.F."/>
            <person name="Goodwin L."/>
            <person name="Tapia R."/>
            <person name="Pitluck S."/>
            <person name="Liolios K."/>
            <person name="Ivanova N."/>
            <person name="Mavromatis K."/>
            <person name="Mikhailova N."/>
            <person name="Pati A."/>
            <person name="Chen A."/>
            <person name="Palaniappan K."/>
            <person name="Brambilla E."/>
            <person name="Land M."/>
            <person name="Hauser L."/>
            <person name="Chang Y.J."/>
            <person name="Jeffries C.D."/>
            <person name="Brettin T."/>
            <person name="Detter J.C."/>
            <person name="Han C."/>
            <person name="Rohde M."/>
            <person name="Sikorski J."/>
            <person name="Woyke T."/>
            <person name="Bristow J."/>
            <person name="Eisen J.A."/>
            <person name="Markowitz V."/>
            <person name="Hugenholtz P."/>
            <person name="Kyrpides N.C."/>
            <person name="Klenk H.P."/>
        </authorList>
    </citation>
    <scope>NUCLEOTIDE SEQUENCE [LARGE SCALE GENOMIC DNA]</scope>
    <source>
        <strain evidence="2">DSM 17230 / JCM 13409 / AQ1.S1</strain>
    </source>
</reference>
<dbReference type="HOGENOM" id="CLU_1145209_0_0_2"/>
<evidence type="ECO:0000313" key="1">
    <source>
        <dbReference type="EMBL" id="ADM27965.1"/>
    </source>
</evidence>
<dbReference type="Proteomes" id="UP000001304">
    <property type="component" value="Chromosome"/>
</dbReference>
<dbReference type="AlphaFoldDB" id="E0SP19"/>